<feature type="transmembrane region" description="Helical" evidence="1">
    <location>
        <begin position="379"/>
        <end position="395"/>
    </location>
</feature>
<feature type="transmembrane region" description="Helical" evidence="1">
    <location>
        <begin position="188"/>
        <end position="209"/>
    </location>
</feature>
<dbReference type="EMBL" id="BPFB01000023">
    <property type="protein sequence ID" value="GIU47495.1"/>
    <property type="molecule type" value="Genomic_DNA"/>
</dbReference>
<dbReference type="Pfam" id="PF03703">
    <property type="entry name" value="bPH_2"/>
    <property type="match status" value="2"/>
</dbReference>
<dbReference type="InterPro" id="IPR014529">
    <property type="entry name" value="UCP026631"/>
</dbReference>
<protein>
    <recommendedName>
        <fullName evidence="2">YdbS-like PH domain-containing protein</fullName>
    </recommendedName>
</protein>
<feature type="domain" description="YdbS-like PH" evidence="2">
    <location>
        <begin position="417"/>
        <end position="491"/>
    </location>
</feature>
<keyword evidence="4" id="KW-1185">Reference proteome</keyword>
<dbReference type="InterPro" id="IPR005182">
    <property type="entry name" value="YdbS-like_PH"/>
</dbReference>
<reference evidence="3 4" key="1">
    <citation type="submission" date="2021-05" db="EMBL/GenBank/DDBJ databases">
        <title>Molecular characterization for Shewanella algae harboring chromosomal blaOXA-55-like strains isolated from clinical and environment sample.</title>
        <authorList>
            <person name="Ohama Y."/>
            <person name="Aoki K."/>
            <person name="Harada S."/>
            <person name="Moriya K."/>
            <person name="Ishii Y."/>
            <person name="Tateda K."/>
        </authorList>
    </citation>
    <scope>NUCLEOTIDE SEQUENCE [LARGE SCALE GENOMIC DNA]</scope>
    <source>
        <strain evidence="3 4">LMG 23746</strain>
    </source>
</reference>
<comment type="caution">
    <text evidence="3">The sequence shown here is derived from an EMBL/GenBank/DDBJ whole genome shotgun (WGS) entry which is preliminary data.</text>
</comment>
<evidence type="ECO:0000313" key="3">
    <source>
        <dbReference type="EMBL" id="GIU47495.1"/>
    </source>
</evidence>
<proteinExistence type="predicted"/>
<evidence type="ECO:0000259" key="2">
    <source>
        <dbReference type="Pfam" id="PF03703"/>
    </source>
</evidence>
<feature type="transmembrane region" description="Helical" evidence="1">
    <location>
        <begin position="21"/>
        <end position="42"/>
    </location>
</feature>
<feature type="domain" description="YdbS-like PH" evidence="2">
    <location>
        <begin position="70"/>
        <end position="148"/>
    </location>
</feature>
<evidence type="ECO:0000256" key="1">
    <source>
        <dbReference type="SAM" id="Phobius"/>
    </source>
</evidence>
<gene>
    <name evidence="3" type="ORF">TUM4630_21640</name>
</gene>
<sequence>MSSRFTQWASLSPWSIISFSLHALKMMLSSGYALIPVIYTGWQQGFSSPWVILVIGAIILAITTFAIVQWSQYRFRVQDHKLGIKQGLLFKRTHEIPLNKIQNVRLEQPLYFRPLGLFSLVVETAGSKQDEAVLSAVNYRQAMQLKQRLFIHAPTQAVSEQTETAPVDGAATAPSASSIVVQKQLKDLLIFGLYQNNLFWLSIIFGSILGQLNWDKIGDNVFAQALWQWYQTTIATSLMSELLFALSVLLLLSLLLALISIASAVLKYHPYKLSLRNNTLHRTGGLLAKQHDVLALSRVQLIRFNQPILGRLFKRWTANFKQVKGTEIEQHAKRHMLIPSMTPAEITSVFFKLTGLKSRATELPSHYQGIDIGWFWRRAYWPPLVPLLAVALQGLNGFTQLMWLAATLVVIALYLRYRQWGYRLQGHDLWIHTGMLGHSWQLLSLTKVQHVCISQTSGQRRKHLATLHLGMASGEQTIPYLSITDARLIAETALSLTKYDHNNWI</sequence>
<dbReference type="PANTHER" id="PTHR34473:SF2">
    <property type="entry name" value="UPF0699 TRANSMEMBRANE PROTEIN YDBT"/>
    <property type="match status" value="1"/>
</dbReference>
<keyword evidence="1" id="KW-0472">Membrane</keyword>
<keyword evidence="1" id="KW-0812">Transmembrane</keyword>
<dbReference type="Proteomes" id="UP000761574">
    <property type="component" value="Unassembled WGS sequence"/>
</dbReference>
<dbReference type="RefSeq" id="WP_119977724.1">
    <property type="nucleotide sequence ID" value="NZ_BPFB01000023.1"/>
</dbReference>
<organism evidence="3 4">
    <name type="scientific">Shewanella algidipiscicola</name>
    <dbReference type="NCBI Taxonomy" id="614070"/>
    <lineage>
        <taxon>Bacteria</taxon>
        <taxon>Pseudomonadati</taxon>
        <taxon>Pseudomonadota</taxon>
        <taxon>Gammaproteobacteria</taxon>
        <taxon>Alteromonadales</taxon>
        <taxon>Shewanellaceae</taxon>
        <taxon>Shewanella</taxon>
    </lineage>
</organism>
<accession>A0ABQ4PK65</accession>
<dbReference type="PIRSF" id="PIRSF026631">
    <property type="entry name" value="UCP026631"/>
    <property type="match status" value="1"/>
</dbReference>
<feature type="transmembrane region" description="Helical" evidence="1">
    <location>
        <begin position="48"/>
        <end position="68"/>
    </location>
</feature>
<feature type="transmembrane region" description="Helical" evidence="1">
    <location>
        <begin position="401"/>
        <end position="417"/>
    </location>
</feature>
<evidence type="ECO:0000313" key="4">
    <source>
        <dbReference type="Proteomes" id="UP000761574"/>
    </source>
</evidence>
<feature type="transmembrane region" description="Helical" evidence="1">
    <location>
        <begin position="242"/>
        <end position="266"/>
    </location>
</feature>
<dbReference type="PANTHER" id="PTHR34473">
    <property type="entry name" value="UPF0699 TRANSMEMBRANE PROTEIN YDBS"/>
    <property type="match status" value="1"/>
</dbReference>
<name>A0ABQ4PK65_9GAMM</name>
<keyword evidence="1" id="KW-1133">Transmembrane helix</keyword>